<dbReference type="EMBL" id="CAFBNS010000114">
    <property type="protein sequence ID" value="CAB4963368.1"/>
    <property type="molecule type" value="Genomic_DNA"/>
</dbReference>
<organism evidence="7">
    <name type="scientific">freshwater metagenome</name>
    <dbReference type="NCBI Taxonomy" id="449393"/>
    <lineage>
        <taxon>unclassified sequences</taxon>
        <taxon>metagenomes</taxon>
        <taxon>ecological metagenomes</taxon>
    </lineage>
</organism>
<evidence type="ECO:0000313" key="8">
    <source>
        <dbReference type="EMBL" id="CAB4712589.1"/>
    </source>
</evidence>
<dbReference type="InterPro" id="IPR050765">
    <property type="entry name" value="Riboflavin_Biosynth_HTPR"/>
</dbReference>
<dbReference type="EMBL" id="CAFBPI010000009">
    <property type="protein sequence ID" value="CAB5006729.1"/>
    <property type="molecule type" value="Genomic_DNA"/>
</dbReference>
<comment type="pathway">
    <text evidence="1">Cofactor biosynthesis; riboflavin biosynthesis.</text>
</comment>
<name>A0A6J6GZ94_9ZZZZ</name>
<dbReference type="EMBL" id="CAEZUY010000001">
    <property type="protein sequence ID" value="CAB4604949.1"/>
    <property type="molecule type" value="Genomic_DNA"/>
</dbReference>
<evidence type="ECO:0000256" key="3">
    <source>
        <dbReference type="ARBA" id="ARBA00023002"/>
    </source>
</evidence>
<dbReference type="GO" id="GO:0009231">
    <property type="term" value="P:riboflavin biosynthetic process"/>
    <property type="evidence" value="ECO:0007669"/>
    <property type="project" value="InterPro"/>
</dbReference>
<accession>A0A6J6GZ94</accession>
<keyword evidence="3" id="KW-0560">Oxidoreductase</keyword>
<dbReference type="PANTHER" id="PTHR38011">
    <property type="entry name" value="DIHYDROFOLATE REDUCTASE FAMILY PROTEIN (AFU_ORTHOLOGUE AFUA_8G06820)"/>
    <property type="match status" value="1"/>
</dbReference>
<dbReference type="PANTHER" id="PTHR38011:SF7">
    <property type="entry name" value="2,5-DIAMINO-6-RIBOSYLAMINO-4(3H)-PYRIMIDINONE 5'-PHOSPHATE REDUCTASE"/>
    <property type="match status" value="1"/>
</dbReference>
<dbReference type="EMBL" id="CAFBME010000001">
    <property type="protein sequence ID" value="CAB4887416.1"/>
    <property type="molecule type" value="Genomic_DNA"/>
</dbReference>
<evidence type="ECO:0000259" key="4">
    <source>
        <dbReference type="Pfam" id="PF01872"/>
    </source>
</evidence>
<dbReference type="EMBL" id="CAEZUD010000013">
    <property type="protein sequence ID" value="CAB4586572.1"/>
    <property type="molecule type" value="Genomic_DNA"/>
</dbReference>
<dbReference type="AlphaFoldDB" id="A0A6J6GZ94"/>
<protein>
    <submittedName>
        <fullName evidence="7">Unannotated protein</fullName>
    </submittedName>
</protein>
<evidence type="ECO:0000256" key="2">
    <source>
        <dbReference type="ARBA" id="ARBA00022857"/>
    </source>
</evidence>
<dbReference type="InterPro" id="IPR024072">
    <property type="entry name" value="DHFR-like_dom_sf"/>
</dbReference>
<keyword evidence="2" id="KW-0521">NADP</keyword>
<feature type="domain" description="Bacterial bifunctional deaminase-reductase C-terminal" evidence="4">
    <location>
        <begin position="2"/>
        <end position="128"/>
    </location>
</feature>
<gene>
    <name evidence="5" type="ORF">UFOPK1380_00083</name>
    <name evidence="6" type="ORF">UFOPK1778_00391</name>
    <name evidence="7" type="ORF">UFOPK1863_00023</name>
    <name evidence="8" type="ORF">UFOPK2689_00024</name>
    <name evidence="9" type="ORF">UFOPK3555_00029</name>
    <name evidence="10" type="ORF">UFOPK3874_00679</name>
    <name evidence="11" type="ORF">UFOPK4095_00236</name>
</gene>
<dbReference type="Pfam" id="PF01872">
    <property type="entry name" value="RibD_C"/>
    <property type="match status" value="1"/>
</dbReference>
<proteinExistence type="predicted"/>
<dbReference type="GO" id="GO:0008703">
    <property type="term" value="F:5-amino-6-(5-phosphoribosylamino)uracil reductase activity"/>
    <property type="evidence" value="ECO:0007669"/>
    <property type="project" value="InterPro"/>
</dbReference>
<evidence type="ECO:0000256" key="1">
    <source>
        <dbReference type="ARBA" id="ARBA00005104"/>
    </source>
</evidence>
<evidence type="ECO:0000313" key="5">
    <source>
        <dbReference type="EMBL" id="CAB4529690.1"/>
    </source>
</evidence>
<dbReference type="InterPro" id="IPR002734">
    <property type="entry name" value="RibDG_C"/>
</dbReference>
<evidence type="ECO:0000313" key="11">
    <source>
        <dbReference type="EMBL" id="CAB5006729.1"/>
    </source>
</evidence>
<sequence>MWIRANLVLGADGQSTFEGSSKSLSSRFDRARFHSIRGQSQAILIGGNTARIEPYGRTPVRLIVLSKSGEIPELVKKNPAAEIWNLSPAQAISKLRSEGVERILVEAGASIVQELSTQNLLDGIYVTHTNFDKGENIIDIAAITENMVIESAEDSDGESFIYYARN</sequence>
<evidence type="ECO:0000313" key="9">
    <source>
        <dbReference type="EMBL" id="CAB4887416.1"/>
    </source>
</evidence>
<dbReference type="EMBL" id="CAEZYL010000001">
    <property type="protein sequence ID" value="CAB4712589.1"/>
    <property type="molecule type" value="Genomic_DNA"/>
</dbReference>
<dbReference type="Gene3D" id="3.40.430.10">
    <property type="entry name" value="Dihydrofolate Reductase, subunit A"/>
    <property type="match status" value="2"/>
</dbReference>
<reference evidence="7" key="1">
    <citation type="submission" date="2020-05" db="EMBL/GenBank/DDBJ databases">
        <authorList>
            <person name="Chiriac C."/>
            <person name="Salcher M."/>
            <person name="Ghai R."/>
            <person name="Kavagutti S V."/>
        </authorList>
    </citation>
    <scope>NUCLEOTIDE SEQUENCE</scope>
</reference>
<evidence type="ECO:0000313" key="7">
    <source>
        <dbReference type="EMBL" id="CAB4604949.1"/>
    </source>
</evidence>
<evidence type="ECO:0000313" key="6">
    <source>
        <dbReference type="EMBL" id="CAB4586572.1"/>
    </source>
</evidence>
<evidence type="ECO:0000313" key="10">
    <source>
        <dbReference type="EMBL" id="CAB4963368.1"/>
    </source>
</evidence>
<dbReference type="SUPFAM" id="SSF53597">
    <property type="entry name" value="Dihydrofolate reductase-like"/>
    <property type="match status" value="1"/>
</dbReference>
<dbReference type="EMBL" id="CAEZSC010000002">
    <property type="protein sequence ID" value="CAB4529690.1"/>
    <property type="molecule type" value="Genomic_DNA"/>
</dbReference>